<accession>A0ABN3WFK9</accession>
<gene>
    <name evidence="1" type="ORF">GCM10010478_09270</name>
</gene>
<name>A0ABN3WFK9_9ACTN</name>
<evidence type="ECO:0000313" key="1">
    <source>
        <dbReference type="EMBL" id="GAA2912628.1"/>
    </source>
</evidence>
<sequence>MDAPYLVGAALTRAGTAPSFSVRPPLRPSACGIRGTSAPDGRVAWRARPVPPSMRRCPAGRELNVDTIDADRCDPYTR</sequence>
<organism evidence="1 2">
    <name type="scientific">Streptomyces erythrogriseus</name>
    <dbReference type="NCBI Taxonomy" id="284027"/>
    <lineage>
        <taxon>Bacteria</taxon>
        <taxon>Bacillati</taxon>
        <taxon>Actinomycetota</taxon>
        <taxon>Actinomycetes</taxon>
        <taxon>Kitasatosporales</taxon>
        <taxon>Streptomycetaceae</taxon>
        <taxon>Streptomyces</taxon>
        <taxon>Streptomyces griseoincarnatus group</taxon>
    </lineage>
</organism>
<proteinExistence type="predicted"/>
<reference evidence="1 2" key="1">
    <citation type="journal article" date="2019" name="Int. J. Syst. Evol. Microbiol.">
        <title>The Global Catalogue of Microorganisms (GCM) 10K type strain sequencing project: providing services to taxonomists for standard genome sequencing and annotation.</title>
        <authorList>
            <consortium name="The Broad Institute Genomics Platform"/>
            <consortium name="The Broad Institute Genome Sequencing Center for Infectious Disease"/>
            <person name="Wu L."/>
            <person name="Ma J."/>
        </authorList>
    </citation>
    <scope>NUCLEOTIDE SEQUENCE [LARGE SCALE GENOMIC DNA]</scope>
    <source>
        <strain evidence="1 2">JCM 9650</strain>
    </source>
</reference>
<keyword evidence="2" id="KW-1185">Reference proteome</keyword>
<protein>
    <submittedName>
        <fullName evidence="1">Uncharacterized protein</fullName>
    </submittedName>
</protein>
<comment type="caution">
    <text evidence="1">The sequence shown here is derived from an EMBL/GenBank/DDBJ whole genome shotgun (WGS) entry which is preliminary data.</text>
</comment>
<dbReference type="Proteomes" id="UP001501423">
    <property type="component" value="Unassembled WGS sequence"/>
</dbReference>
<dbReference type="EMBL" id="BAAAVA010000006">
    <property type="protein sequence ID" value="GAA2912628.1"/>
    <property type="molecule type" value="Genomic_DNA"/>
</dbReference>
<evidence type="ECO:0000313" key="2">
    <source>
        <dbReference type="Proteomes" id="UP001501423"/>
    </source>
</evidence>